<gene>
    <name evidence="2" type="ORF">LSJ_0042</name>
</gene>
<proteinExistence type="predicted"/>
<feature type="domain" description="Helicase HerA central" evidence="1">
    <location>
        <begin position="255"/>
        <end position="452"/>
    </location>
</feature>
<evidence type="ECO:0000313" key="3">
    <source>
        <dbReference type="Proteomes" id="UP000029488"/>
    </source>
</evidence>
<organism evidence="2 3">
    <name type="scientific">Ligilactobacillus salivarius</name>
    <dbReference type="NCBI Taxonomy" id="1624"/>
    <lineage>
        <taxon>Bacteria</taxon>
        <taxon>Bacillati</taxon>
        <taxon>Bacillota</taxon>
        <taxon>Bacilli</taxon>
        <taxon>Lactobacillales</taxon>
        <taxon>Lactobacillaceae</taxon>
        <taxon>Ligilactobacillus</taxon>
    </lineage>
</organism>
<dbReference type="InterPro" id="IPR027417">
    <property type="entry name" value="P-loop_NTPase"/>
</dbReference>
<sequence length="594" mass="68699">MNFCIFCGNKLMGNEVFCPKCGKRLDNIHIEVPVKKLIQDELKDIKKSSLNEEKEFVNEKNTLKDKTKNHIVKEIQNITRDSLIEDKEMSVLTDEREIVENPQNIAIKRDNFETKNHIVEEKQSIAKDNSVKNNDISVLSDKQEKVEKLQNTTIEEKKDEFKDYIVKKGQNTVESILNKKGSIQTSRDDKVSPFSNIKNDKPKNIDKVDNLMMDSSIKKSSDTGRLSTNTRIYLGKRLTGNKKIYWEYGNPQLPNKHMLVTGKSGQGKTYFLQTIMWELSKNKVSSLVIDYTDSYLNNELDDDFKKKMGKKLKEVIVYQEKLPINPFKIQKRFLPGLVLTETPEDMVDRIIEVLDFIFHLGIQQKSLARRIMLKGYKNNPTDYTLTQFKEQLLETNSGENVYSRMSVLLDRDPFTYQSSFDWSKVFNYEGTVTILQMVQYQRQIQNTMIEFLLWDLFYHSQTKKDGTIYPIFLDEIQNLNFSSSSPTVKILREGRKFGWSGIFATQAMSSIKGEVDALYNAAEQIHFLPPEDQVSSLAGYIAPNAKEKNIFEARLTRLKKGQCIMSGPILDTDLDTKNLINTNKMISIDSFENR</sequence>
<dbReference type="EMBL" id="CP007646">
    <property type="protein sequence ID" value="AIR09813.1"/>
    <property type="molecule type" value="Genomic_DNA"/>
</dbReference>
<dbReference type="Proteomes" id="UP000029488">
    <property type="component" value="Chromosome"/>
</dbReference>
<dbReference type="InterPro" id="IPR051162">
    <property type="entry name" value="T4SS_component"/>
</dbReference>
<reference evidence="2 3" key="1">
    <citation type="journal article" date="2014" name="BMC Genomics">
        <title>Unusual genome complexity in Lactobacillus salivarius JCM1046.</title>
        <authorList>
            <person name="Raftis E.J."/>
            <person name="Forde B.M."/>
            <person name="Claesson M.J."/>
            <person name="O'Toole P.W."/>
        </authorList>
    </citation>
    <scope>NUCLEOTIDE SEQUENCE [LARGE SCALE GENOMIC DNA]</scope>
    <source>
        <strain evidence="2 3">JCM1046</strain>
    </source>
</reference>
<protein>
    <submittedName>
        <fullName evidence="2">Cell division protein FtsK</fullName>
    </submittedName>
</protein>
<dbReference type="Gene3D" id="3.40.50.300">
    <property type="entry name" value="P-loop containing nucleotide triphosphate hydrolases"/>
    <property type="match status" value="2"/>
</dbReference>
<keyword evidence="2" id="KW-0132">Cell division</keyword>
<evidence type="ECO:0000313" key="2">
    <source>
        <dbReference type="EMBL" id="AIR09813.1"/>
    </source>
</evidence>
<name>A0A089QDG2_9LACO</name>
<dbReference type="AlphaFoldDB" id="A0A089QDG2"/>
<dbReference type="KEGG" id="lsj:LSJ_0042"/>
<evidence type="ECO:0000259" key="1">
    <source>
        <dbReference type="Pfam" id="PF01935"/>
    </source>
</evidence>
<dbReference type="RefSeq" id="WP_034982765.1">
    <property type="nucleotide sequence ID" value="NZ_CP007646.1"/>
</dbReference>
<dbReference type="SUPFAM" id="SSF52540">
    <property type="entry name" value="P-loop containing nucleoside triphosphate hydrolases"/>
    <property type="match status" value="1"/>
</dbReference>
<accession>A0A089QDG2</accession>
<dbReference type="PANTHER" id="PTHR30121">
    <property type="entry name" value="UNCHARACTERIZED PROTEIN YJGR-RELATED"/>
    <property type="match status" value="1"/>
</dbReference>
<dbReference type="PANTHER" id="PTHR30121:SF6">
    <property type="entry name" value="SLR6007 PROTEIN"/>
    <property type="match status" value="1"/>
</dbReference>
<keyword evidence="2" id="KW-0131">Cell cycle</keyword>
<dbReference type="GO" id="GO:0051301">
    <property type="term" value="P:cell division"/>
    <property type="evidence" value="ECO:0007669"/>
    <property type="project" value="UniProtKB-KW"/>
</dbReference>
<dbReference type="Pfam" id="PF01935">
    <property type="entry name" value="DUF87"/>
    <property type="match status" value="1"/>
</dbReference>
<dbReference type="InterPro" id="IPR002789">
    <property type="entry name" value="HerA_central"/>
</dbReference>